<evidence type="ECO:0000256" key="2">
    <source>
        <dbReference type="PROSITE-ProRule" id="PRU00335"/>
    </source>
</evidence>
<gene>
    <name evidence="4" type="ORF">CLOSAC_20190</name>
</gene>
<dbReference type="PANTHER" id="PTHR43479:SF11">
    <property type="entry name" value="ACREF_ENVCD OPERON REPRESSOR-RELATED"/>
    <property type="match status" value="1"/>
</dbReference>
<dbReference type="EMBL" id="LZYZ01000003">
    <property type="protein sequence ID" value="OOM13933.1"/>
    <property type="molecule type" value="Genomic_DNA"/>
</dbReference>
<evidence type="ECO:0000313" key="4">
    <source>
        <dbReference type="EMBL" id="OOM13933.1"/>
    </source>
</evidence>
<comment type="caution">
    <text evidence="4">The sequence shown here is derived from an EMBL/GenBank/DDBJ whole genome shotgun (WGS) entry which is preliminary data.</text>
</comment>
<dbReference type="InterPro" id="IPR009057">
    <property type="entry name" value="Homeodomain-like_sf"/>
</dbReference>
<evidence type="ECO:0000259" key="3">
    <source>
        <dbReference type="PROSITE" id="PS50977"/>
    </source>
</evidence>
<evidence type="ECO:0000313" key="5">
    <source>
        <dbReference type="Proteomes" id="UP000191154"/>
    </source>
</evidence>
<dbReference type="PRINTS" id="PR00455">
    <property type="entry name" value="HTHTETR"/>
</dbReference>
<dbReference type="SUPFAM" id="SSF46689">
    <property type="entry name" value="Homeodomain-like"/>
    <property type="match status" value="1"/>
</dbReference>
<dbReference type="InterPro" id="IPR001647">
    <property type="entry name" value="HTH_TetR"/>
</dbReference>
<dbReference type="AlphaFoldDB" id="A0A1S8NC32"/>
<accession>A0A1S8NC32</accession>
<dbReference type="PROSITE" id="PS50977">
    <property type="entry name" value="HTH_TETR_2"/>
    <property type="match status" value="1"/>
</dbReference>
<dbReference type="GO" id="GO:0003677">
    <property type="term" value="F:DNA binding"/>
    <property type="evidence" value="ECO:0007669"/>
    <property type="project" value="UniProtKB-UniRule"/>
</dbReference>
<protein>
    <submittedName>
        <fullName evidence="4">Bacterial regulatory protein, tetR family</fullName>
    </submittedName>
</protein>
<reference evidence="4 5" key="1">
    <citation type="submission" date="2016-05" db="EMBL/GenBank/DDBJ databases">
        <title>Microbial solvent formation.</title>
        <authorList>
            <person name="Poehlein A."/>
            <person name="Montoya Solano J.D."/>
            <person name="Flitsch S."/>
            <person name="Krabben P."/>
            <person name="Duerre P."/>
            <person name="Daniel R."/>
        </authorList>
    </citation>
    <scope>NUCLEOTIDE SEQUENCE [LARGE SCALE GENOMIC DNA]</scope>
    <source>
        <strain evidence="4 5">L1-8</strain>
    </source>
</reference>
<dbReference type="RefSeq" id="WP_077865296.1">
    <property type="nucleotide sequence ID" value="NZ_LZYZ01000003.1"/>
</dbReference>
<dbReference type="Proteomes" id="UP000191154">
    <property type="component" value="Unassembled WGS sequence"/>
</dbReference>
<sequence length="194" mass="22173">MARIADPEKMENIKRAVMECVIEYGYSGVSTALICEKAEVSPGYLYRYYKSKEELVQELVDTEMQAIIKKFILDIESSNTLYEAGGKTIRRLFMRANVEPMAARFAASVVMDFKIPAEEKKDNFKMVIELAEKCIELGKKTGETNPNITPLEMLVVSFTIPFRYLLFSIELDKNKIFTEDEIKRVAQICVNAVK</sequence>
<organism evidence="4 5">
    <name type="scientific">Clostridium saccharobutylicum</name>
    <dbReference type="NCBI Taxonomy" id="169679"/>
    <lineage>
        <taxon>Bacteria</taxon>
        <taxon>Bacillati</taxon>
        <taxon>Bacillota</taxon>
        <taxon>Clostridia</taxon>
        <taxon>Eubacteriales</taxon>
        <taxon>Clostridiaceae</taxon>
        <taxon>Clostridium</taxon>
    </lineage>
</organism>
<keyword evidence="1 2" id="KW-0238">DNA-binding</keyword>
<dbReference type="STRING" id="169679.CSACC_16360"/>
<feature type="domain" description="HTH tetR-type" evidence="3">
    <location>
        <begin position="7"/>
        <end position="67"/>
    </location>
</feature>
<dbReference type="Pfam" id="PF00440">
    <property type="entry name" value="TetR_N"/>
    <property type="match status" value="1"/>
</dbReference>
<name>A0A1S8NC32_CLOSA</name>
<evidence type="ECO:0000256" key="1">
    <source>
        <dbReference type="ARBA" id="ARBA00023125"/>
    </source>
</evidence>
<dbReference type="InterPro" id="IPR050624">
    <property type="entry name" value="HTH-type_Tx_Regulator"/>
</dbReference>
<feature type="DNA-binding region" description="H-T-H motif" evidence="2">
    <location>
        <begin position="30"/>
        <end position="49"/>
    </location>
</feature>
<dbReference type="PANTHER" id="PTHR43479">
    <property type="entry name" value="ACREF/ENVCD OPERON REPRESSOR-RELATED"/>
    <property type="match status" value="1"/>
</dbReference>
<dbReference type="Gene3D" id="1.10.357.10">
    <property type="entry name" value="Tetracycline Repressor, domain 2"/>
    <property type="match status" value="1"/>
</dbReference>
<proteinExistence type="predicted"/>